<dbReference type="WBParaSite" id="MCU_008437-RA">
    <property type="protein sequence ID" value="MCU_008437-RA"/>
    <property type="gene ID" value="MCU_008437"/>
</dbReference>
<evidence type="ECO:0000313" key="2">
    <source>
        <dbReference type="WBParaSite" id="MCU_008437-RA"/>
    </source>
</evidence>
<proteinExistence type="predicted"/>
<reference evidence="2" key="1">
    <citation type="submission" date="2019-11" db="UniProtKB">
        <authorList>
            <consortium name="WormBaseParasite"/>
        </authorList>
    </citation>
    <scope>IDENTIFICATION</scope>
</reference>
<feature type="compositionally biased region" description="Basic and acidic residues" evidence="1">
    <location>
        <begin position="260"/>
        <end position="285"/>
    </location>
</feature>
<accession>A0A5K3FID4</accession>
<feature type="region of interest" description="Disordered" evidence="1">
    <location>
        <begin position="221"/>
        <end position="285"/>
    </location>
</feature>
<protein>
    <submittedName>
        <fullName evidence="2">Sister chromatid cohesion protein DCC1</fullName>
    </submittedName>
</protein>
<name>A0A5K3FID4_MESCO</name>
<sequence length="361" mass="40896">MLSVCAHARDVLSQKLYLIAYAQFPLLYYLSLYNMPGQVECQVFPNHLELLGGRNTIQKSTFSARNAYICMEDMKESDSATPIVLEKAAGKLIIRTNDNALKKDFDLSAVKQFHCFPSDPQYGVLEICYDDGPARLEVLRAPNREVIEQVHNFIFMKDFAYPPPPVLSKVETPSLPDSYERPESGQHFTNGVSTLEFHTEEGYEEVALKLVDETLNQSVSPVLIPEGDQVKRTRSTSSTSSVSSDSQRGEENNDEVSTEQSDREPAVEPQVTKEPETKHFTRPSSERRFGKLRLLSDLIEEECLCQKHNHDDGRLYIVSKKPSDASKIRPLYNGVTILEGHSYPKNKTARMAYESGLYFVW</sequence>
<organism evidence="2">
    <name type="scientific">Mesocestoides corti</name>
    <name type="common">Flatworm</name>
    <dbReference type="NCBI Taxonomy" id="53468"/>
    <lineage>
        <taxon>Eukaryota</taxon>
        <taxon>Metazoa</taxon>
        <taxon>Spiralia</taxon>
        <taxon>Lophotrochozoa</taxon>
        <taxon>Platyhelminthes</taxon>
        <taxon>Cestoda</taxon>
        <taxon>Eucestoda</taxon>
        <taxon>Cyclophyllidea</taxon>
        <taxon>Mesocestoididae</taxon>
        <taxon>Mesocestoides</taxon>
    </lineage>
</organism>
<feature type="compositionally biased region" description="Low complexity" evidence="1">
    <location>
        <begin position="235"/>
        <end position="246"/>
    </location>
</feature>
<dbReference type="AlphaFoldDB" id="A0A5K3FID4"/>
<evidence type="ECO:0000256" key="1">
    <source>
        <dbReference type="SAM" id="MobiDB-lite"/>
    </source>
</evidence>